<feature type="region of interest" description="Disordered" evidence="1">
    <location>
        <begin position="292"/>
        <end position="342"/>
    </location>
</feature>
<dbReference type="AlphaFoldDB" id="A0A7J0E4B9"/>
<evidence type="ECO:0008006" key="4">
    <source>
        <dbReference type="Google" id="ProtNLM"/>
    </source>
</evidence>
<dbReference type="InterPro" id="IPR053192">
    <property type="entry name" value="Vacuole_Formation_Reg"/>
</dbReference>
<evidence type="ECO:0000313" key="2">
    <source>
        <dbReference type="EMBL" id="GFY81122.1"/>
    </source>
</evidence>
<dbReference type="PANTHER" id="PTHR32410">
    <property type="entry name" value="CYSTEINE/HISTIDINE-RICH C1 DOMAIN FAMILY PROTEIN"/>
    <property type="match status" value="1"/>
</dbReference>
<dbReference type="Proteomes" id="UP000585474">
    <property type="component" value="Unassembled WGS sequence"/>
</dbReference>
<dbReference type="InterPro" id="IPR027417">
    <property type="entry name" value="P-loop_NTPase"/>
</dbReference>
<gene>
    <name evidence="2" type="ORF">Acr_01g0009310</name>
</gene>
<sequence>MSKVQVDGPVVIATKGHPCTGKTTLAEKLAKSLKYPIIAQDDVWDSIVKEGARKSYASHFHQRPVLCRYMSNRFNGAYFRKYEWQQRFKQRCESQGTCRFKPSTWEDLEREMEINGECSNVEGVSKLVVNTTEYVKNRNLADVVKHLVTLQDSLCIDFHEYCWGGNSVKQIPSNIQKEEDEAYEVVDTEEIHYHELILYHVEQNIDDGDDDDEEEEKDGVDNDDEDDVMIMMLMTMTVMTATTMTTQEEVICQGCLQPISDPFYYECEGCYIYAHKSCRDCESNSIDDPDCETNNGDDPDGDESNGSDDPDCETNSGDDPDGDESNGSDDPDGETNSGDDESNGPCNQCLFETNLRCGVLPSIVLHDCHQHPLRIQLNPFRSNHEFDCKACGDYGEHASYSCSDCGTDTFECHLSCALLPRTYKHSCHRHPLKLISHIEQDDDDDSDELYCYVCEKN</sequence>
<protein>
    <recommendedName>
        <fullName evidence="4">P-loop containing nucleoside triphosphate hydrolases superfamily protein</fullName>
    </recommendedName>
</protein>
<accession>A0A7J0E4B9</accession>
<name>A0A7J0E4B9_9ERIC</name>
<comment type="caution">
    <text evidence="2">The sequence shown here is derived from an EMBL/GenBank/DDBJ whole genome shotgun (WGS) entry which is preliminary data.</text>
</comment>
<dbReference type="InterPro" id="IPR046349">
    <property type="entry name" value="C1-like_sf"/>
</dbReference>
<feature type="region of interest" description="Disordered" evidence="1">
    <location>
        <begin position="205"/>
        <end position="226"/>
    </location>
</feature>
<dbReference type="EMBL" id="BJWL01000001">
    <property type="protein sequence ID" value="GFY81122.1"/>
    <property type="molecule type" value="Genomic_DNA"/>
</dbReference>
<dbReference type="SUPFAM" id="SSF52540">
    <property type="entry name" value="P-loop containing nucleoside triphosphate hydrolases"/>
    <property type="match status" value="1"/>
</dbReference>
<dbReference type="SUPFAM" id="SSF57889">
    <property type="entry name" value="Cysteine-rich domain"/>
    <property type="match status" value="1"/>
</dbReference>
<keyword evidence="3" id="KW-1185">Reference proteome</keyword>
<evidence type="ECO:0000313" key="3">
    <source>
        <dbReference type="Proteomes" id="UP000585474"/>
    </source>
</evidence>
<evidence type="ECO:0000256" key="1">
    <source>
        <dbReference type="SAM" id="MobiDB-lite"/>
    </source>
</evidence>
<reference evidence="2 3" key="1">
    <citation type="submission" date="2019-07" db="EMBL/GenBank/DDBJ databases">
        <title>De Novo Assembly of kiwifruit Actinidia rufa.</title>
        <authorList>
            <person name="Sugita-Konishi S."/>
            <person name="Sato K."/>
            <person name="Mori E."/>
            <person name="Abe Y."/>
            <person name="Kisaki G."/>
            <person name="Hamano K."/>
            <person name="Suezawa K."/>
            <person name="Otani M."/>
            <person name="Fukuda T."/>
            <person name="Manabe T."/>
            <person name="Gomi K."/>
            <person name="Tabuchi M."/>
            <person name="Akimitsu K."/>
            <person name="Kataoka I."/>
        </authorList>
    </citation>
    <scope>NUCLEOTIDE SEQUENCE [LARGE SCALE GENOMIC DNA]</scope>
    <source>
        <strain evidence="3">cv. Fuchu</strain>
    </source>
</reference>
<dbReference type="Gene3D" id="3.40.50.300">
    <property type="entry name" value="P-loop containing nucleotide triphosphate hydrolases"/>
    <property type="match status" value="1"/>
</dbReference>
<proteinExistence type="predicted"/>
<organism evidence="2 3">
    <name type="scientific">Actinidia rufa</name>
    <dbReference type="NCBI Taxonomy" id="165716"/>
    <lineage>
        <taxon>Eukaryota</taxon>
        <taxon>Viridiplantae</taxon>
        <taxon>Streptophyta</taxon>
        <taxon>Embryophyta</taxon>
        <taxon>Tracheophyta</taxon>
        <taxon>Spermatophyta</taxon>
        <taxon>Magnoliopsida</taxon>
        <taxon>eudicotyledons</taxon>
        <taxon>Gunneridae</taxon>
        <taxon>Pentapetalae</taxon>
        <taxon>asterids</taxon>
        <taxon>Ericales</taxon>
        <taxon>Actinidiaceae</taxon>
        <taxon>Actinidia</taxon>
    </lineage>
</organism>
<dbReference type="PANTHER" id="PTHR32410:SF216">
    <property type="entry name" value="PHORBOL-ESTER_DAG-TYPE DOMAIN-CONTAINING PROTEIN"/>
    <property type="match status" value="1"/>
</dbReference>
<dbReference type="OrthoDB" id="342190at2759"/>